<dbReference type="Proteomes" id="UP000829196">
    <property type="component" value="Unassembled WGS sequence"/>
</dbReference>
<dbReference type="InterPro" id="IPR044788">
    <property type="entry name" value="X8_dom_prot"/>
</dbReference>
<dbReference type="Pfam" id="PF07983">
    <property type="entry name" value="X8"/>
    <property type="match status" value="1"/>
</dbReference>
<keyword evidence="3" id="KW-0449">Lipoprotein</keyword>
<dbReference type="PANTHER" id="PTHR31044:SF47">
    <property type="entry name" value="CARBOHYDRATE-BINDING X8 DOMAIN SUPERFAMILY PROTEIN"/>
    <property type="match status" value="1"/>
</dbReference>
<sequence>MVRHSTSLSVAIIFLSAALMTIAGEAAQWCIARSDSSSAALQMALDYACGAGAADCLPIQPNGLCYLPNSLQAHASYAFNSFYQRSGAAPGSCDFAGTATVSVTDPSYGSCTYPSSASTAGGSTTPNSNTPTTSSPTGPGFGDTGGGNGGGLTPGLVTPFSDTDNSSAESILIYQLVSTCCFLLLLL</sequence>
<keyword evidence="7" id="KW-0325">Glycoprotein</keyword>
<dbReference type="SMR" id="A0A8T3BYA5"/>
<evidence type="ECO:0000259" key="10">
    <source>
        <dbReference type="SMART" id="SM00768"/>
    </source>
</evidence>
<comment type="subcellular location">
    <subcellularLocation>
        <location evidence="1">Cell membrane</location>
        <topology evidence="1">Lipid-anchor</topology>
        <topology evidence="1">GPI-anchor</topology>
    </subcellularLocation>
</comment>
<dbReference type="GO" id="GO:0005886">
    <property type="term" value="C:plasma membrane"/>
    <property type="evidence" value="ECO:0007669"/>
    <property type="project" value="UniProtKB-SubCell"/>
</dbReference>
<evidence type="ECO:0000256" key="8">
    <source>
        <dbReference type="SAM" id="MobiDB-lite"/>
    </source>
</evidence>
<dbReference type="GO" id="GO:0009506">
    <property type="term" value="C:plasmodesma"/>
    <property type="evidence" value="ECO:0007669"/>
    <property type="project" value="UniProtKB-ARBA"/>
</dbReference>
<proteinExistence type="predicted"/>
<reference evidence="11" key="1">
    <citation type="journal article" date="2022" name="Front. Genet.">
        <title>Chromosome-Scale Assembly of the Dendrobium nobile Genome Provides Insights Into the Molecular Mechanism of the Biosynthesis of the Medicinal Active Ingredient of Dendrobium.</title>
        <authorList>
            <person name="Xu Q."/>
            <person name="Niu S.-C."/>
            <person name="Li K.-L."/>
            <person name="Zheng P.-J."/>
            <person name="Zhang X.-J."/>
            <person name="Jia Y."/>
            <person name="Liu Y."/>
            <person name="Niu Y.-X."/>
            <person name="Yu L.-H."/>
            <person name="Chen D.-F."/>
            <person name="Zhang G.-Q."/>
        </authorList>
    </citation>
    <scope>NUCLEOTIDE SEQUENCE</scope>
    <source>
        <tissue evidence="11">Leaf</tissue>
    </source>
</reference>
<evidence type="ECO:0000256" key="2">
    <source>
        <dbReference type="ARBA" id="ARBA00022475"/>
    </source>
</evidence>
<evidence type="ECO:0000256" key="7">
    <source>
        <dbReference type="ARBA" id="ARBA00023180"/>
    </source>
</evidence>
<evidence type="ECO:0000256" key="3">
    <source>
        <dbReference type="ARBA" id="ARBA00022622"/>
    </source>
</evidence>
<feature type="domain" description="X8" evidence="10">
    <location>
        <begin position="28"/>
        <end position="113"/>
    </location>
</feature>
<dbReference type="PANTHER" id="PTHR31044">
    <property type="entry name" value="BETA-1,3 GLUCANASE"/>
    <property type="match status" value="1"/>
</dbReference>
<keyword evidence="5" id="KW-0472">Membrane</keyword>
<feature type="region of interest" description="Disordered" evidence="8">
    <location>
        <begin position="117"/>
        <end position="160"/>
    </location>
</feature>
<evidence type="ECO:0000256" key="9">
    <source>
        <dbReference type="SAM" id="SignalP"/>
    </source>
</evidence>
<dbReference type="SMART" id="SM00768">
    <property type="entry name" value="X8"/>
    <property type="match status" value="1"/>
</dbReference>
<evidence type="ECO:0000256" key="4">
    <source>
        <dbReference type="ARBA" id="ARBA00022729"/>
    </source>
</evidence>
<comment type="caution">
    <text evidence="11">The sequence shown here is derived from an EMBL/GenBank/DDBJ whole genome shotgun (WGS) entry which is preliminary data.</text>
</comment>
<evidence type="ECO:0000256" key="6">
    <source>
        <dbReference type="ARBA" id="ARBA00023157"/>
    </source>
</evidence>
<feature type="chain" id="PRO_5035890003" description="X8 domain-containing protein" evidence="9">
    <location>
        <begin position="27"/>
        <end position="187"/>
    </location>
</feature>
<keyword evidence="3" id="KW-0336">GPI-anchor</keyword>
<keyword evidence="4 9" id="KW-0732">Signal</keyword>
<feature type="compositionally biased region" description="Low complexity" evidence="8">
    <location>
        <begin position="117"/>
        <end position="138"/>
    </location>
</feature>
<dbReference type="GO" id="GO:0098552">
    <property type="term" value="C:side of membrane"/>
    <property type="evidence" value="ECO:0007669"/>
    <property type="project" value="UniProtKB-KW"/>
</dbReference>
<protein>
    <recommendedName>
        <fullName evidence="10">X8 domain-containing protein</fullName>
    </recommendedName>
</protein>
<evidence type="ECO:0000256" key="1">
    <source>
        <dbReference type="ARBA" id="ARBA00004609"/>
    </source>
</evidence>
<evidence type="ECO:0000256" key="5">
    <source>
        <dbReference type="ARBA" id="ARBA00023136"/>
    </source>
</evidence>
<dbReference type="OrthoDB" id="417697at2759"/>
<dbReference type="AlphaFoldDB" id="A0A8T3BYA5"/>
<feature type="signal peptide" evidence="9">
    <location>
        <begin position="1"/>
        <end position="26"/>
    </location>
</feature>
<accession>A0A8T3BYA5</accession>
<name>A0A8T3BYA5_DENNO</name>
<dbReference type="InterPro" id="IPR012946">
    <property type="entry name" value="X8"/>
</dbReference>
<evidence type="ECO:0000313" key="11">
    <source>
        <dbReference type="EMBL" id="KAI0523001.1"/>
    </source>
</evidence>
<gene>
    <name evidence="11" type="ORF">KFK09_005390</name>
</gene>
<dbReference type="EMBL" id="JAGYWB010000005">
    <property type="protein sequence ID" value="KAI0523001.1"/>
    <property type="molecule type" value="Genomic_DNA"/>
</dbReference>
<dbReference type="Gene3D" id="1.20.58.1040">
    <property type="match status" value="1"/>
</dbReference>
<feature type="compositionally biased region" description="Gly residues" evidence="8">
    <location>
        <begin position="139"/>
        <end position="153"/>
    </location>
</feature>
<organism evidence="11 12">
    <name type="scientific">Dendrobium nobile</name>
    <name type="common">Orchid</name>
    <dbReference type="NCBI Taxonomy" id="94219"/>
    <lineage>
        <taxon>Eukaryota</taxon>
        <taxon>Viridiplantae</taxon>
        <taxon>Streptophyta</taxon>
        <taxon>Embryophyta</taxon>
        <taxon>Tracheophyta</taxon>
        <taxon>Spermatophyta</taxon>
        <taxon>Magnoliopsida</taxon>
        <taxon>Liliopsida</taxon>
        <taxon>Asparagales</taxon>
        <taxon>Orchidaceae</taxon>
        <taxon>Epidendroideae</taxon>
        <taxon>Malaxideae</taxon>
        <taxon>Dendrobiinae</taxon>
        <taxon>Dendrobium</taxon>
    </lineage>
</organism>
<keyword evidence="12" id="KW-1185">Reference proteome</keyword>
<keyword evidence="2" id="KW-1003">Cell membrane</keyword>
<dbReference type="FunFam" id="1.20.58.1040:FF:000001">
    <property type="entry name" value="Glucan endo-1,3-beta-glucosidase 4"/>
    <property type="match status" value="1"/>
</dbReference>
<evidence type="ECO:0000313" key="12">
    <source>
        <dbReference type="Proteomes" id="UP000829196"/>
    </source>
</evidence>
<keyword evidence="6" id="KW-1015">Disulfide bond</keyword>